<gene>
    <name evidence="2" type="ORF">ACHAWU_003384</name>
</gene>
<keyword evidence="3" id="KW-1185">Reference proteome</keyword>
<comment type="caution">
    <text evidence="2">The sequence shown here is derived from an EMBL/GenBank/DDBJ whole genome shotgun (WGS) entry which is preliminary data.</text>
</comment>
<keyword evidence="1" id="KW-1133">Transmembrane helix</keyword>
<sequence>MTMFMNRINVFQSLVHFWGSIFTCWFVLYTMKAETLWSIVGWTNVPTCLVELISMFFVYLRRKPTYHASVPSSHTHEA</sequence>
<proteinExistence type="predicted"/>
<dbReference type="Pfam" id="PF14995">
    <property type="entry name" value="TMEM107"/>
    <property type="match status" value="1"/>
</dbReference>
<feature type="transmembrane region" description="Helical" evidence="1">
    <location>
        <begin position="37"/>
        <end position="60"/>
    </location>
</feature>
<feature type="transmembrane region" description="Helical" evidence="1">
    <location>
        <begin position="12"/>
        <end position="31"/>
    </location>
</feature>
<protein>
    <submittedName>
        <fullName evidence="2">Uncharacterized protein</fullName>
    </submittedName>
</protein>
<reference evidence="2 3" key="1">
    <citation type="submission" date="2024-10" db="EMBL/GenBank/DDBJ databases">
        <title>Updated reference genomes for cyclostephanoid diatoms.</title>
        <authorList>
            <person name="Roberts W.R."/>
            <person name="Alverson A.J."/>
        </authorList>
    </citation>
    <scope>NUCLEOTIDE SEQUENCE [LARGE SCALE GENOMIC DNA]</scope>
    <source>
        <strain evidence="2 3">AJA232-27</strain>
    </source>
</reference>
<evidence type="ECO:0000313" key="3">
    <source>
        <dbReference type="Proteomes" id="UP001530293"/>
    </source>
</evidence>
<dbReference type="EMBL" id="JALLBG020000110">
    <property type="protein sequence ID" value="KAL3763918.1"/>
    <property type="molecule type" value="Genomic_DNA"/>
</dbReference>
<accession>A0ABD3MJI4</accession>
<organism evidence="2 3">
    <name type="scientific">Discostella pseudostelligera</name>
    <dbReference type="NCBI Taxonomy" id="259834"/>
    <lineage>
        <taxon>Eukaryota</taxon>
        <taxon>Sar</taxon>
        <taxon>Stramenopiles</taxon>
        <taxon>Ochrophyta</taxon>
        <taxon>Bacillariophyta</taxon>
        <taxon>Coscinodiscophyceae</taxon>
        <taxon>Thalassiosirophycidae</taxon>
        <taxon>Stephanodiscales</taxon>
        <taxon>Stephanodiscaceae</taxon>
        <taxon>Discostella</taxon>
    </lineage>
</organism>
<keyword evidence="1" id="KW-0472">Membrane</keyword>
<keyword evidence="1" id="KW-0812">Transmembrane</keyword>
<dbReference type="AlphaFoldDB" id="A0ABD3MJI4"/>
<dbReference type="InterPro" id="IPR029248">
    <property type="entry name" value="TMEM107"/>
</dbReference>
<evidence type="ECO:0000256" key="1">
    <source>
        <dbReference type="SAM" id="Phobius"/>
    </source>
</evidence>
<name>A0ABD3MJI4_9STRA</name>
<evidence type="ECO:0000313" key="2">
    <source>
        <dbReference type="EMBL" id="KAL3763918.1"/>
    </source>
</evidence>
<dbReference type="Proteomes" id="UP001530293">
    <property type="component" value="Unassembled WGS sequence"/>
</dbReference>